<dbReference type="AlphaFoldDB" id="A0A6D2HI19"/>
<proteinExistence type="predicted"/>
<feature type="region of interest" description="Disordered" evidence="1">
    <location>
        <begin position="28"/>
        <end position="97"/>
    </location>
</feature>
<sequence length="187" mass="21731">MMDAAKKNNNMLHRIWGALNRIKVMRSMRTDIPEEEEEEEEEEEDDEMTEGEDNWDRSNTSSSRENGGTEISSETLLPVDSSEFRLLPSVEDPSEQDYRKWMMDAAKKNNNMLHRIWGALNRIKVMRSMRTDIPEEEEEEEEEEEDDEMTEGEDDELAEEAAPSGDRRLPRRRHSPGQSGSVSPKEP</sequence>
<accession>A0A6D2HI19</accession>
<protein>
    <submittedName>
        <fullName evidence="2">Uncharacterized protein</fullName>
    </submittedName>
</protein>
<dbReference type="EMBL" id="CACVBM020000111">
    <property type="protein sequence ID" value="CAA7014416.1"/>
    <property type="molecule type" value="Genomic_DNA"/>
</dbReference>
<comment type="caution">
    <text evidence="2">The sequence shown here is derived from an EMBL/GenBank/DDBJ whole genome shotgun (WGS) entry which is preliminary data.</text>
</comment>
<keyword evidence="3" id="KW-1185">Reference proteome</keyword>
<reference evidence="2" key="1">
    <citation type="submission" date="2020-01" db="EMBL/GenBank/DDBJ databases">
        <authorList>
            <person name="Mishra B."/>
        </authorList>
    </citation>
    <scope>NUCLEOTIDE SEQUENCE [LARGE SCALE GENOMIC DNA]</scope>
</reference>
<feature type="compositionally biased region" description="Polar residues" evidence="1">
    <location>
        <begin position="57"/>
        <end position="75"/>
    </location>
</feature>
<name>A0A6D2HI19_9BRAS</name>
<gene>
    <name evidence="2" type="ORF">MERR_LOCUS1650</name>
</gene>
<feature type="compositionally biased region" description="Acidic residues" evidence="1">
    <location>
        <begin position="33"/>
        <end position="53"/>
    </location>
</feature>
<evidence type="ECO:0000256" key="1">
    <source>
        <dbReference type="SAM" id="MobiDB-lite"/>
    </source>
</evidence>
<feature type="compositionally biased region" description="Polar residues" evidence="1">
    <location>
        <begin position="176"/>
        <end position="187"/>
    </location>
</feature>
<evidence type="ECO:0000313" key="3">
    <source>
        <dbReference type="Proteomes" id="UP000467841"/>
    </source>
</evidence>
<dbReference type="Proteomes" id="UP000467841">
    <property type="component" value="Unassembled WGS sequence"/>
</dbReference>
<organism evidence="2 3">
    <name type="scientific">Microthlaspi erraticum</name>
    <dbReference type="NCBI Taxonomy" id="1685480"/>
    <lineage>
        <taxon>Eukaryota</taxon>
        <taxon>Viridiplantae</taxon>
        <taxon>Streptophyta</taxon>
        <taxon>Embryophyta</taxon>
        <taxon>Tracheophyta</taxon>
        <taxon>Spermatophyta</taxon>
        <taxon>Magnoliopsida</taxon>
        <taxon>eudicotyledons</taxon>
        <taxon>Gunneridae</taxon>
        <taxon>Pentapetalae</taxon>
        <taxon>rosids</taxon>
        <taxon>malvids</taxon>
        <taxon>Brassicales</taxon>
        <taxon>Brassicaceae</taxon>
        <taxon>Coluteocarpeae</taxon>
        <taxon>Microthlaspi</taxon>
    </lineage>
</organism>
<feature type="region of interest" description="Disordered" evidence="1">
    <location>
        <begin position="129"/>
        <end position="187"/>
    </location>
</feature>
<dbReference type="OrthoDB" id="1098707at2759"/>
<feature type="compositionally biased region" description="Acidic residues" evidence="1">
    <location>
        <begin position="134"/>
        <end position="159"/>
    </location>
</feature>
<evidence type="ECO:0000313" key="2">
    <source>
        <dbReference type="EMBL" id="CAA7014416.1"/>
    </source>
</evidence>